<accession>A0A8H6VUD8</accession>
<gene>
    <name evidence="1" type="ORF">HMN09_01158900</name>
</gene>
<protein>
    <submittedName>
        <fullName evidence="1">Uncharacterized protein</fullName>
    </submittedName>
</protein>
<dbReference type="Proteomes" id="UP000613580">
    <property type="component" value="Unassembled WGS sequence"/>
</dbReference>
<name>A0A8H6VUD8_MYCCL</name>
<comment type="caution">
    <text evidence="1">The sequence shown here is derived from an EMBL/GenBank/DDBJ whole genome shotgun (WGS) entry which is preliminary data.</text>
</comment>
<dbReference type="EMBL" id="JACAZE010000019">
    <property type="protein sequence ID" value="KAF7294299.1"/>
    <property type="molecule type" value="Genomic_DNA"/>
</dbReference>
<sequence length="254" mass="28876">MFFTRFYNVPPVDRSVLQTKAMELAPYTGLPKGFIRLYADPATAQLSRITVVGNIQGVVNRRDTGEKYLVLTPPANGYMEQDFNKARRELNKTQEKYKSTDGWTVDPSSRITGSIFIHIVPTTLVHRHAWEDPAWMNINGTGTPGWIEPTAAHARTNPLAVGSTVFCTAYMLCVEKKVNIEEEFAIYDRHHILLGDVVCRLERKDQQFTPYDGEVRDFLWTGDWPGQGKDIHEKLDLVVDEVDEVDDEGTEEEV</sequence>
<dbReference type="AlphaFoldDB" id="A0A8H6VUD8"/>
<evidence type="ECO:0000313" key="2">
    <source>
        <dbReference type="Proteomes" id="UP000613580"/>
    </source>
</evidence>
<reference evidence="1" key="1">
    <citation type="submission" date="2020-05" db="EMBL/GenBank/DDBJ databases">
        <title>Mycena genomes resolve the evolution of fungal bioluminescence.</title>
        <authorList>
            <person name="Tsai I.J."/>
        </authorList>
    </citation>
    <scope>NUCLEOTIDE SEQUENCE</scope>
    <source>
        <strain evidence="1">110903Hualien_Pintung</strain>
    </source>
</reference>
<organism evidence="1 2">
    <name type="scientific">Mycena chlorophos</name>
    <name type="common">Agaric fungus</name>
    <name type="synonym">Agaricus chlorophos</name>
    <dbReference type="NCBI Taxonomy" id="658473"/>
    <lineage>
        <taxon>Eukaryota</taxon>
        <taxon>Fungi</taxon>
        <taxon>Dikarya</taxon>
        <taxon>Basidiomycota</taxon>
        <taxon>Agaricomycotina</taxon>
        <taxon>Agaricomycetes</taxon>
        <taxon>Agaricomycetidae</taxon>
        <taxon>Agaricales</taxon>
        <taxon>Marasmiineae</taxon>
        <taxon>Mycenaceae</taxon>
        <taxon>Mycena</taxon>
    </lineage>
</organism>
<proteinExistence type="predicted"/>
<keyword evidence="2" id="KW-1185">Reference proteome</keyword>
<evidence type="ECO:0000313" key="1">
    <source>
        <dbReference type="EMBL" id="KAF7294299.1"/>
    </source>
</evidence>